<feature type="non-terminal residue" evidence="1">
    <location>
        <position position="1"/>
    </location>
</feature>
<dbReference type="SUPFAM" id="SSF51126">
    <property type="entry name" value="Pectin lyase-like"/>
    <property type="match status" value="2"/>
</dbReference>
<dbReference type="InterPro" id="IPR006626">
    <property type="entry name" value="PbH1"/>
</dbReference>
<dbReference type="Proteomes" id="UP000324800">
    <property type="component" value="Unassembled WGS sequence"/>
</dbReference>
<feature type="non-terminal residue" evidence="1">
    <location>
        <position position="982"/>
    </location>
</feature>
<reference evidence="1 2" key="1">
    <citation type="submission" date="2019-03" db="EMBL/GenBank/DDBJ databases">
        <title>Single cell metagenomics reveals metabolic interactions within the superorganism composed of flagellate Streblomastix strix and complex community of Bacteroidetes bacteria on its surface.</title>
        <authorList>
            <person name="Treitli S.C."/>
            <person name="Kolisko M."/>
            <person name="Husnik F."/>
            <person name="Keeling P."/>
            <person name="Hampl V."/>
        </authorList>
    </citation>
    <scope>NUCLEOTIDE SEQUENCE [LARGE SCALE GENOMIC DNA]</scope>
    <source>
        <strain evidence="1">ST1C</strain>
    </source>
</reference>
<name>A0A5J4URF6_9EUKA</name>
<protein>
    <submittedName>
        <fullName evidence="1">Uncharacterized protein</fullName>
    </submittedName>
</protein>
<dbReference type="EMBL" id="SNRW01013385">
    <property type="protein sequence ID" value="KAA6372680.1"/>
    <property type="molecule type" value="Genomic_DNA"/>
</dbReference>
<proteinExistence type="predicted"/>
<dbReference type="SMART" id="SM00710">
    <property type="entry name" value="PbH1"/>
    <property type="match status" value="9"/>
</dbReference>
<gene>
    <name evidence="1" type="ORF">EZS28_031793</name>
</gene>
<sequence length="982" mass="107010">QIPTPCNSRHITCQNPNGYPLKCKNKHFLLLSVIIYYATRSFFDASANIVEIYNQIFDQPGDGLGQIDFDESDDICIITNCTFANINKTSGNGGCMELYIRNRGKASINNCSFTYCDVLDEGGAIYASISTGGKLTIDGMCSFSGCFSYNANGGGIYVEIDGETSKFILEDWIIFYNCSAEVGGALFIQSSNAAVVTLGQSLFLDCLSGFDGGAIYINLYGGTSYIQIEGDITFRNCSSIQGYGGGMYMNVQNDFEITTSHTVLFDNCSSVTAQLFLVTDYIGIVIRITGDIQFKQCYSSIAGGGIHTESVDGSLIETSNFSFDGCSSEQNAGGAFIQSSDRSENIIRGLTIQNCETSGDGGGILLYIVNQYSILQVIDLTVTNCSSWSYGGGISINIHDKAVVQFEGYCHVTKCTSQNIAGGIFVYIWNIYEVVDINADLIIDSCTSILDGGGMYVNLYRGGEIIIRNKSKITNCKSEGGNGGGIYIQIDFQYSYQFIINDALIQECEAKADQTHLFQTGYGGGMFLTGSGDYDPSTLRLDLKGMRILGNTANNGGQSLYVAITKLAEWCRTGTAGEYVKGNYIDSTSDLNELQGVRMDYSTFKILLISQIQNQQRSLEYYWNVRNQIYHIQNRNGGQYYGQDQYWCGNIDEPCESIEYALKQISVRNGGNETTPISEKKIGITEGGLQLSNPFSFSESSSYTSVIKIMKQMYGTTSAMTEQAEIKIIKGSSGSTVESGHKGWISAAQGLQLRIYGIKIITDQYKLTIPIINIQDTDSILELDTVTFSGIQLSPATEAKGIVHINVDNSQFIAQSCIFQNMDIDSQGGNAIRIVNEGSSSITGTIKGCQFNNIKSIGDSNGQGGSAIFMENKHGSKLIIDDNCEFYKCNIDKGNGGAIYIDIDFTSEFEFKIKDALIQDCEEKADPTKRYPTGYGGGIFLTGSGDYDPSTLRLDLKGMRILGNTANNGGQSLYVAITKLAE</sequence>
<evidence type="ECO:0000313" key="1">
    <source>
        <dbReference type="EMBL" id="KAA6372680.1"/>
    </source>
</evidence>
<comment type="caution">
    <text evidence="1">The sequence shown here is derived from an EMBL/GenBank/DDBJ whole genome shotgun (WGS) entry which is preliminary data.</text>
</comment>
<accession>A0A5J4URF6</accession>
<dbReference type="AlphaFoldDB" id="A0A5J4URF6"/>
<organism evidence="1 2">
    <name type="scientific">Streblomastix strix</name>
    <dbReference type="NCBI Taxonomy" id="222440"/>
    <lineage>
        <taxon>Eukaryota</taxon>
        <taxon>Metamonada</taxon>
        <taxon>Preaxostyla</taxon>
        <taxon>Oxymonadida</taxon>
        <taxon>Streblomastigidae</taxon>
        <taxon>Streblomastix</taxon>
    </lineage>
</organism>
<dbReference type="InterPro" id="IPR011050">
    <property type="entry name" value="Pectin_lyase_fold/virulence"/>
</dbReference>
<dbReference type="OrthoDB" id="294016at2759"/>
<evidence type="ECO:0000313" key="2">
    <source>
        <dbReference type="Proteomes" id="UP000324800"/>
    </source>
</evidence>